<protein>
    <recommendedName>
        <fullName evidence="1">Pyridoxamine 5'-phosphate oxidase N-terminal domain-containing protein</fullName>
    </recommendedName>
</protein>
<evidence type="ECO:0000259" key="1">
    <source>
        <dbReference type="Pfam" id="PF01243"/>
    </source>
</evidence>
<dbReference type="SUPFAM" id="SSF50475">
    <property type="entry name" value="FMN-binding split barrel"/>
    <property type="match status" value="1"/>
</dbReference>
<dbReference type="InterPro" id="IPR011576">
    <property type="entry name" value="Pyridox_Oxase_N"/>
</dbReference>
<comment type="caution">
    <text evidence="2">The sequence shown here is derived from an EMBL/GenBank/DDBJ whole genome shotgun (WGS) entry which is preliminary data.</text>
</comment>
<evidence type="ECO:0000313" key="2">
    <source>
        <dbReference type="EMBL" id="PJE77103.1"/>
    </source>
</evidence>
<proteinExistence type="predicted"/>
<dbReference type="Pfam" id="PF01243">
    <property type="entry name" value="PNPOx_N"/>
    <property type="match status" value="1"/>
</dbReference>
<organism evidence="2 3">
    <name type="scientific">Candidatus Uhrbacteria bacterium CG10_big_fil_rev_8_21_14_0_10_48_16</name>
    <dbReference type="NCBI Taxonomy" id="1975038"/>
    <lineage>
        <taxon>Bacteria</taxon>
        <taxon>Candidatus Uhriibacteriota</taxon>
    </lineage>
</organism>
<accession>A0A2M8LI43</accession>
<dbReference type="InterPro" id="IPR012349">
    <property type="entry name" value="Split_barrel_FMN-bd"/>
</dbReference>
<evidence type="ECO:0000313" key="3">
    <source>
        <dbReference type="Proteomes" id="UP000231436"/>
    </source>
</evidence>
<dbReference type="AlphaFoldDB" id="A0A2M8LI43"/>
<reference evidence="3" key="1">
    <citation type="submission" date="2017-09" db="EMBL/GenBank/DDBJ databases">
        <title>Depth-based differentiation of microbial function through sediment-hosted aquifers and enrichment of novel symbionts in the deep terrestrial subsurface.</title>
        <authorList>
            <person name="Probst A.J."/>
            <person name="Ladd B."/>
            <person name="Jarett J.K."/>
            <person name="Geller-Mcgrath D.E."/>
            <person name="Sieber C.M.K."/>
            <person name="Emerson J.B."/>
            <person name="Anantharaman K."/>
            <person name="Thomas B.C."/>
            <person name="Malmstrom R."/>
            <person name="Stieglmeier M."/>
            <person name="Klingl A."/>
            <person name="Woyke T."/>
            <person name="Ryan C.M."/>
            <person name="Banfield J.F."/>
        </authorList>
    </citation>
    <scope>NUCLEOTIDE SEQUENCE [LARGE SCALE GENOMIC DNA]</scope>
</reference>
<sequence length="169" mass="19509">MIPKAGTILKSHHMDDATYKEIKNDMITFLKEKFVMDLATCVDNKPAVAPVVYVIDEDLQFYFVTYTNTLKSNNLIKNPQCSFVIWEFLKMSVQASGVASVVEDEAKKEWVIEAFADAATKDPNFWAPIFRIKRGDYMVFQIKPTWMRVLDLTHSTVRQIKSPFTEIKM</sequence>
<dbReference type="EMBL" id="PFEU01000006">
    <property type="protein sequence ID" value="PJE77103.1"/>
    <property type="molecule type" value="Genomic_DNA"/>
</dbReference>
<dbReference type="Proteomes" id="UP000231436">
    <property type="component" value="Unassembled WGS sequence"/>
</dbReference>
<name>A0A2M8LI43_9BACT</name>
<dbReference type="Gene3D" id="2.30.110.10">
    <property type="entry name" value="Electron Transport, Fmn-binding Protein, Chain A"/>
    <property type="match status" value="1"/>
</dbReference>
<gene>
    <name evidence="2" type="ORF">COV05_00640</name>
</gene>
<feature type="domain" description="Pyridoxamine 5'-phosphate oxidase N-terminal" evidence="1">
    <location>
        <begin position="28"/>
        <end position="149"/>
    </location>
</feature>